<evidence type="ECO:0000313" key="2">
    <source>
        <dbReference type="EMBL" id="KAK9808599.1"/>
    </source>
</evidence>
<comment type="caution">
    <text evidence="2">The sequence shown here is derived from an EMBL/GenBank/DDBJ whole genome shotgun (WGS) entry which is preliminary data.</text>
</comment>
<organism evidence="2 3">
    <name type="scientific">[Myrmecia] bisecta</name>
    <dbReference type="NCBI Taxonomy" id="41462"/>
    <lineage>
        <taxon>Eukaryota</taxon>
        <taxon>Viridiplantae</taxon>
        <taxon>Chlorophyta</taxon>
        <taxon>core chlorophytes</taxon>
        <taxon>Trebouxiophyceae</taxon>
        <taxon>Trebouxiales</taxon>
        <taxon>Trebouxiaceae</taxon>
        <taxon>Myrmecia</taxon>
    </lineage>
</organism>
<dbReference type="AlphaFoldDB" id="A0AAW1PGH0"/>
<evidence type="ECO:0000313" key="3">
    <source>
        <dbReference type="Proteomes" id="UP001489004"/>
    </source>
</evidence>
<proteinExistence type="predicted"/>
<feature type="region of interest" description="Disordered" evidence="1">
    <location>
        <begin position="1"/>
        <end position="22"/>
    </location>
</feature>
<sequence length="285" mass="31354">MQSASTPRQSAVGVGAQRTPFSRHNAITQQLNSDPRVTSALLADISSTLGTPLPTPAEFVRNLERQFQATNGANQQQQGGQQTPNLGQRAVSPTKRLKSELTQLLGSSEQLVRESRASRTSNDGEPQEGARSLNNQRSLSRTLSAPSHSPRAVLAAPNWLSASDASRRSGDFRQAARPADIRDQVAPQRQQLAYMLQSQYVDSLELSQFMQRTQQHQAALDLRPPGGLKFHDKVQTLLARIEAWEQLEAKSADQFRQKLERCFQPIHVSLNSPLPQPALVSPGRA</sequence>
<keyword evidence="3" id="KW-1185">Reference proteome</keyword>
<name>A0AAW1PGH0_9CHLO</name>
<gene>
    <name evidence="2" type="ORF">WJX72_000311</name>
</gene>
<dbReference type="EMBL" id="JALJOR010000011">
    <property type="protein sequence ID" value="KAK9808599.1"/>
    <property type="molecule type" value="Genomic_DNA"/>
</dbReference>
<reference evidence="2 3" key="1">
    <citation type="journal article" date="2024" name="Nat. Commun.">
        <title>Phylogenomics reveals the evolutionary origins of lichenization in chlorophyte algae.</title>
        <authorList>
            <person name="Puginier C."/>
            <person name="Libourel C."/>
            <person name="Otte J."/>
            <person name="Skaloud P."/>
            <person name="Haon M."/>
            <person name="Grisel S."/>
            <person name="Petersen M."/>
            <person name="Berrin J.G."/>
            <person name="Delaux P.M."/>
            <person name="Dal Grande F."/>
            <person name="Keller J."/>
        </authorList>
    </citation>
    <scope>NUCLEOTIDE SEQUENCE [LARGE SCALE GENOMIC DNA]</scope>
    <source>
        <strain evidence="2 3">SAG 2043</strain>
    </source>
</reference>
<dbReference type="Proteomes" id="UP001489004">
    <property type="component" value="Unassembled WGS sequence"/>
</dbReference>
<evidence type="ECO:0000256" key="1">
    <source>
        <dbReference type="SAM" id="MobiDB-lite"/>
    </source>
</evidence>
<accession>A0AAW1PGH0</accession>
<feature type="compositionally biased region" description="Polar residues" evidence="1">
    <location>
        <begin position="132"/>
        <end position="147"/>
    </location>
</feature>
<feature type="compositionally biased region" description="Polar residues" evidence="1">
    <location>
        <begin position="100"/>
        <end position="110"/>
    </location>
</feature>
<feature type="compositionally biased region" description="Low complexity" evidence="1">
    <location>
        <begin position="70"/>
        <end position="83"/>
    </location>
</feature>
<protein>
    <submittedName>
        <fullName evidence="2">Uncharacterized protein</fullName>
    </submittedName>
</protein>
<feature type="region of interest" description="Disordered" evidence="1">
    <location>
        <begin position="70"/>
        <end position="150"/>
    </location>
</feature>